<evidence type="ECO:0000313" key="8">
    <source>
        <dbReference type="Proteomes" id="UP001165060"/>
    </source>
</evidence>
<accession>A0ABQ6M386</accession>
<evidence type="ECO:0008006" key="9">
    <source>
        <dbReference type="Google" id="ProtNLM"/>
    </source>
</evidence>
<keyword evidence="8" id="KW-1185">Reference proteome</keyword>
<feature type="transmembrane region" description="Helical" evidence="6">
    <location>
        <begin position="279"/>
        <end position="300"/>
    </location>
</feature>
<evidence type="ECO:0000313" key="7">
    <source>
        <dbReference type="EMBL" id="GMI18825.1"/>
    </source>
</evidence>
<dbReference type="PANTHER" id="PTHR10231">
    <property type="entry name" value="NUCLEOTIDE-SUGAR TRANSMEMBRANE TRANSPORTER"/>
    <property type="match status" value="1"/>
</dbReference>
<feature type="transmembrane region" description="Helical" evidence="6">
    <location>
        <begin position="68"/>
        <end position="86"/>
    </location>
</feature>
<comment type="subcellular location">
    <subcellularLocation>
        <location evidence="1">Membrane</location>
        <topology evidence="1">Multi-pass membrane protein</topology>
    </subcellularLocation>
</comment>
<dbReference type="InterPro" id="IPR037185">
    <property type="entry name" value="EmrE-like"/>
</dbReference>
<keyword evidence="4 6" id="KW-0472">Membrane</keyword>
<dbReference type="Proteomes" id="UP001165060">
    <property type="component" value="Unassembled WGS sequence"/>
</dbReference>
<feature type="compositionally biased region" description="Basic residues" evidence="5">
    <location>
        <begin position="38"/>
        <end position="49"/>
    </location>
</feature>
<evidence type="ECO:0000256" key="5">
    <source>
        <dbReference type="SAM" id="MobiDB-lite"/>
    </source>
</evidence>
<feature type="transmembrane region" description="Helical" evidence="6">
    <location>
        <begin position="98"/>
        <end position="117"/>
    </location>
</feature>
<gene>
    <name evidence="7" type="ORF">TeGR_g831</name>
</gene>
<dbReference type="SUPFAM" id="SSF103481">
    <property type="entry name" value="Multidrug resistance efflux transporter EmrE"/>
    <property type="match status" value="1"/>
</dbReference>
<evidence type="ECO:0000256" key="4">
    <source>
        <dbReference type="ARBA" id="ARBA00023136"/>
    </source>
</evidence>
<organism evidence="7 8">
    <name type="scientific">Tetraparma gracilis</name>
    <dbReference type="NCBI Taxonomy" id="2962635"/>
    <lineage>
        <taxon>Eukaryota</taxon>
        <taxon>Sar</taxon>
        <taxon>Stramenopiles</taxon>
        <taxon>Ochrophyta</taxon>
        <taxon>Bolidophyceae</taxon>
        <taxon>Parmales</taxon>
        <taxon>Triparmaceae</taxon>
        <taxon>Tetraparma</taxon>
    </lineage>
</organism>
<keyword evidence="3 6" id="KW-1133">Transmembrane helix</keyword>
<evidence type="ECO:0000256" key="3">
    <source>
        <dbReference type="ARBA" id="ARBA00022989"/>
    </source>
</evidence>
<sequence length="435" mass="44725">MPPPSASIGSIGEDAVDKILDDVTDEIKRSSKIGMGVKSRKAPAKKRARPSPPAAAPPSSDDGLSPAALFYMSLLSLQFAIQPTLTQRYTSPDVNRSLLIMLQEFFKVFLAGGMLYATSPSEAALARTLSVWSVRSWLAVAGVPAALYALQNRLALAAYQGLDAVTFNTLNQTKTLSAAFWCYVFMGKRQTPVQCGALLMLLVAAVVIEGTVSVGALVEAGKGGGGEEVLAVLAKSFAGFGGGANFVAGVLPCLAASLISGLAGAMSQVFMQSGSGRNASLYSMELSAFSFLTLAVSLLWSADGGDVVGSFWKLLAKPWTFLPIISNACGGIIVGQVTKHAGSVRKGFALILGIVLTGVVQAVLGGGGLTLNQKVGGGIVVLSMYMHQRFGGGGGGGGGKGAGKGGKGKEKPKPVEISVRGKGPKQLDAANKKNK</sequence>
<evidence type="ECO:0000256" key="6">
    <source>
        <dbReference type="SAM" id="Phobius"/>
    </source>
</evidence>
<feature type="region of interest" description="Disordered" evidence="5">
    <location>
        <begin position="31"/>
        <end position="62"/>
    </location>
</feature>
<feature type="transmembrane region" description="Helical" evidence="6">
    <location>
        <begin position="195"/>
        <end position="217"/>
    </location>
</feature>
<dbReference type="Pfam" id="PF04142">
    <property type="entry name" value="Nuc_sug_transp"/>
    <property type="match status" value="1"/>
</dbReference>
<feature type="transmembrane region" description="Helical" evidence="6">
    <location>
        <begin position="320"/>
        <end position="337"/>
    </location>
</feature>
<proteinExistence type="predicted"/>
<feature type="transmembrane region" description="Helical" evidence="6">
    <location>
        <begin position="129"/>
        <end position="150"/>
    </location>
</feature>
<protein>
    <recommendedName>
        <fullName evidence="9">Sugar phosphate transporter domain-containing protein</fullName>
    </recommendedName>
</protein>
<feature type="compositionally biased region" description="Gly residues" evidence="5">
    <location>
        <begin position="393"/>
        <end position="405"/>
    </location>
</feature>
<dbReference type="EMBL" id="BRYB01004885">
    <property type="protein sequence ID" value="GMI18825.1"/>
    <property type="molecule type" value="Genomic_DNA"/>
</dbReference>
<evidence type="ECO:0000256" key="2">
    <source>
        <dbReference type="ARBA" id="ARBA00022692"/>
    </source>
</evidence>
<feature type="transmembrane region" description="Helical" evidence="6">
    <location>
        <begin position="349"/>
        <end position="371"/>
    </location>
</feature>
<evidence type="ECO:0000256" key="1">
    <source>
        <dbReference type="ARBA" id="ARBA00004141"/>
    </source>
</evidence>
<dbReference type="InterPro" id="IPR007271">
    <property type="entry name" value="Nuc_sug_transpt"/>
</dbReference>
<feature type="transmembrane region" description="Helical" evidence="6">
    <location>
        <begin position="237"/>
        <end position="259"/>
    </location>
</feature>
<keyword evidence="2 6" id="KW-0812">Transmembrane</keyword>
<comment type="caution">
    <text evidence="7">The sequence shown here is derived from an EMBL/GenBank/DDBJ whole genome shotgun (WGS) entry which is preliminary data.</text>
</comment>
<name>A0ABQ6M386_9STRA</name>
<feature type="region of interest" description="Disordered" evidence="5">
    <location>
        <begin position="393"/>
        <end position="435"/>
    </location>
</feature>
<reference evidence="7 8" key="1">
    <citation type="journal article" date="2023" name="Commun. Biol.">
        <title>Genome analysis of Parmales, the sister group of diatoms, reveals the evolutionary specialization of diatoms from phago-mixotrophs to photoautotrophs.</title>
        <authorList>
            <person name="Ban H."/>
            <person name="Sato S."/>
            <person name="Yoshikawa S."/>
            <person name="Yamada K."/>
            <person name="Nakamura Y."/>
            <person name="Ichinomiya M."/>
            <person name="Sato N."/>
            <person name="Blanc-Mathieu R."/>
            <person name="Endo H."/>
            <person name="Kuwata A."/>
            <person name="Ogata H."/>
        </authorList>
    </citation>
    <scope>NUCLEOTIDE SEQUENCE [LARGE SCALE GENOMIC DNA]</scope>
</reference>